<comment type="caution">
    <text evidence="10">The sequence shown here is derived from an EMBL/GenBank/DDBJ whole genome shotgun (WGS) entry which is preliminary data.</text>
</comment>
<dbReference type="EMBL" id="WIXJ01000004">
    <property type="protein sequence ID" value="MQY51600.1"/>
    <property type="molecule type" value="Genomic_DNA"/>
</dbReference>
<keyword evidence="10" id="KW-0966">Cell projection</keyword>
<sequence>MSTGIFSIGISGMQAAQIGLMTTEHNITNAKTDGYNRQRVIQANAIPLATGSGFIGQGVQVTTIERLYDGFLSQQVSNAQTNVSQLNAYQSQISEIDNMLADKTAGLSPALQSFFTGVQSVASDPTLVSSRQSMISAAQTLVGRFQTISGRLNELYQGVNTNISNTVASINSYAQQIAAVNQRILVAQSSVSQPPNDLLDQRDQLVSEVNKLIKVTTATDSDGSMTVLIGNGQQLVIGNQASTLTAAASKADPSRIAVGIATNAGAIELPESLLTGGSLSGYLTFRSQSLDPAANDLGRVAASLTQTFNAQFALGQNLQGNINGDPTFQSTLFAVSSPKVVANALNPSTSPNVTATLSPASNTSTTTGVAGNFYTNLTNSDYRLTVGSSGLTLTRLTDNKAWTGADVTAINSALSSDPQGFTLNAVTFAASDVGASYLIQPTHDAATNISLNQAVVADTRLLNVAAPIRTLATATNAGSATMSNSFVSSGYSAASLPATLTYNSGNLSGFPNGTVTITNGNTTTNYPIASATDTVPYTSGTTISFSGMSFQISGQPASGDTFNISRNTNGVADNRNVKLLGNLQTQNTMTGATATYQAAYSQMVSNIGNKAQEIKVTAAAQQTLLEQSQAARDSFSGVNTDEEAANLLRYQQAYQASAKALDIGSKLFDTLLSITN</sequence>
<evidence type="ECO:0000259" key="9">
    <source>
        <dbReference type="Pfam" id="PF22638"/>
    </source>
</evidence>
<evidence type="ECO:0000256" key="3">
    <source>
        <dbReference type="ARBA" id="ARBA00009677"/>
    </source>
</evidence>
<dbReference type="GO" id="GO:0005198">
    <property type="term" value="F:structural molecule activity"/>
    <property type="evidence" value="ECO:0007669"/>
    <property type="project" value="InterPro"/>
</dbReference>
<reference evidence="10 11" key="1">
    <citation type="submission" date="2019-10" db="EMBL/GenBank/DDBJ databases">
        <title>Whole-genome sequence of the purple nonsulfur photosynthetic bacterium Rhodocyclus tenuis.</title>
        <authorList>
            <person name="Kyndt J.A."/>
            <person name="Meyer T.E."/>
        </authorList>
    </citation>
    <scope>NUCLEOTIDE SEQUENCE [LARGE SCALE GENOMIC DNA]</scope>
    <source>
        <strain evidence="10 11">DSM 110</strain>
    </source>
</reference>
<dbReference type="InterPro" id="IPR049474">
    <property type="entry name" value="FlgK_D3"/>
</dbReference>
<accession>A0A6L5JYD3</accession>
<dbReference type="AlphaFoldDB" id="A0A6L5JYD3"/>
<dbReference type="SUPFAM" id="SSF64518">
    <property type="entry name" value="Phase 1 flagellin"/>
    <property type="match status" value="2"/>
</dbReference>
<evidence type="ECO:0000256" key="4">
    <source>
        <dbReference type="ARBA" id="ARBA00016244"/>
    </source>
</evidence>
<feature type="domain" description="Flagellar hook-associated protein 1 D3" evidence="8">
    <location>
        <begin position="468"/>
        <end position="565"/>
    </location>
</feature>
<evidence type="ECO:0000313" key="11">
    <source>
        <dbReference type="Proteomes" id="UP000480275"/>
    </source>
</evidence>
<dbReference type="InterPro" id="IPR010930">
    <property type="entry name" value="Flg_bb/hook_C_dom"/>
</dbReference>
<keyword evidence="5" id="KW-0964">Secreted</keyword>
<dbReference type="GO" id="GO:0005576">
    <property type="term" value="C:extracellular region"/>
    <property type="evidence" value="ECO:0007669"/>
    <property type="project" value="UniProtKB-SubCell"/>
</dbReference>
<evidence type="ECO:0000256" key="2">
    <source>
        <dbReference type="ARBA" id="ARBA00004613"/>
    </source>
</evidence>
<evidence type="ECO:0000256" key="1">
    <source>
        <dbReference type="ARBA" id="ARBA00004365"/>
    </source>
</evidence>
<protein>
    <recommendedName>
        <fullName evidence="4">Flagellar hook-associated protein 1</fullName>
    </recommendedName>
</protein>
<dbReference type="Proteomes" id="UP000480275">
    <property type="component" value="Unassembled WGS sequence"/>
</dbReference>
<dbReference type="Pfam" id="PF21159">
    <property type="entry name" value="FlgK_2nd"/>
    <property type="match status" value="1"/>
</dbReference>
<name>A0A6L5JYD3_RHOTE</name>
<evidence type="ECO:0000256" key="5">
    <source>
        <dbReference type="ARBA" id="ARBA00022525"/>
    </source>
</evidence>
<dbReference type="NCBIfam" id="TIGR02492">
    <property type="entry name" value="flgK_ends"/>
    <property type="match status" value="1"/>
</dbReference>
<keyword evidence="6" id="KW-0975">Bacterial flagellum</keyword>
<evidence type="ECO:0000256" key="6">
    <source>
        <dbReference type="ARBA" id="ARBA00023143"/>
    </source>
</evidence>
<evidence type="ECO:0000259" key="8">
    <source>
        <dbReference type="Pfam" id="PF21159"/>
    </source>
</evidence>
<dbReference type="GO" id="GO:0009424">
    <property type="term" value="C:bacterial-type flagellum hook"/>
    <property type="evidence" value="ECO:0007669"/>
    <property type="project" value="InterPro"/>
</dbReference>
<organism evidence="10 11">
    <name type="scientific">Rhodocyclus tenuis</name>
    <name type="common">Rhodospirillum tenue</name>
    <dbReference type="NCBI Taxonomy" id="1066"/>
    <lineage>
        <taxon>Bacteria</taxon>
        <taxon>Pseudomonadati</taxon>
        <taxon>Pseudomonadota</taxon>
        <taxon>Betaproteobacteria</taxon>
        <taxon>Rhodocyclales</taxon>
        <taxon>Rhodocyclaceae</taxon>
        <taxon>Rhodocyclus</taxon>
    </lineage>
</organism>
<evidence type="ECO:0000313" key="10">
    <source>
        <dbReference type="EMBL" id="MQY51600.1"/>
    </source>
</evidence>
<dbReference type="PANTHER" id="PTHR30033">
    <property type="entry name" value="FLAGELLAR HOOK-ASSOCIATED PROTEIN 1"/>
    <property type="match status" value="1"/>
</dbReference>
<comment type="subcellular location">
    <subcellularLocation>
        <location evidence="1">Bacterial flagellum</location>
    </subcellularLocation>
    <subcellularLocation>
        <location evidence="2">Secreted</location>
    </subcellularLocation>
</comment>
<dbReference type="InterPro" id="IPR002371">
    <property type="entry name" value="FlgK"/>
</dbReference>
<proteinExistence type="inferred from homology"/>
<feature type="domain" description="Flagellar hook-associated protein FlgK helical" evidence="9">
    <location>
        <begin position="94"/>
        <end position="325"/>
    </location>
</feature>
<feature type="domain" description="Flagellar basal-body/hook protein C-terminal" evidence="7">
    <location>
        <begin position="635"/>
        <end position="673"/>
    </location>
</feature>
<keyword evidence="10" id="KW-0282">Flagellum</keyword>
<dbReference type="Pfam" id="PF06429">
    <property type="entry name" value="Flg_bbr_C"/>
    <property type="match status" value="1"/>
</dbReference>
<dbReference type="PRINTS" id="PR01005">
    <property type="entry name" value="FLGHOOKAP1"/>
</dbReference>
<comment type="similarity">
    <text evidence="3">Belongs to the flagella basal body rod proteins family.</text>
</comment>
<dbReference type="InterPro" id="IPR053927">
    <property type="entry name" value="FlgK_helical"/>
</dbReference>
<keyword evidence="10" id="KW-0969">Cilium</keyword>
<dbReference type="OrthoDB" id="9802553at2"/>
<dbReference type="PANTHER" id="PTHR30033:SF1">
    <property type="entry name" value="FLAGELLAR HOOK-ASSOCIATED PROTEIN 1"/>
    <property type="match status" value="1"/>
</dbReference>
<dbReference type="Pfam" id="PF22638">
    <property type="entry name" value="FlgK_D1"/>
    <property type="match status" value="1"/>
</dbReference>
<dbReference type="GO" id="GO:0044780">
    <property type="term" value="P:bacterial-type flagellum assembly"/>
    <property type="evidence" value="ECO:0007669"/>
    <property type="project" value="InterPro"/>
</dbReference>
<evidence type="ECO:0000259" key="7">
    <source>
        <dbReference type="Pfam" id="PF06429"/>
    </source>
</evidence>
<gene>
    <name evidence="10" type="primary">flgK</name>
    <name evidence="10" type="ORF">GHK24_07430</name>
</gene>